<dbReference type="SUPFAM" id="SSF56112">
    <property type="entry name" value="Protein kinase-like (PK-like)"/>
    <property type="match status" value="1"/>
</dbReference>
<evidence type="ECO:0000313" key="18">
    <source>
        <dbReference type="EMBL" id="OMJ70533.1"/>
    </source>
</evidence>
<evidence type="ECO:0000313" key="19">
    <source>
        <dbReference type="Proteomes" id="UP000187209"/>
    </source>
</evidence>
<dbReference type="EC" id="2.7.11.1" evidence="3"/>
<proteinExistence type="inferred from homology"/>
<comment type="cofactor">
    <cofactor evidence="1">
        <name>Mg(2+)</name>
        <dbReference type="ChEBI" id="CHEBI:18420"/>
    </cofactor>
</comment>
<dbReference type="Proteomes" id="UP000187209">
    <property type="component" value="Unassembled WGS sequence"/>
</dbReference>
<dbReference type="OrthoDB" id="449424at2759"/>
<dbReference type="PROSITE" id="PS00107">
    <property type="entry name" value="PROTEIN_KINASE_ATP"/>
    <property type="match status" value="1"/>
</dbReference>
<dbReference type="InterPro" id="IPR011009">
    <property type="entry name" value="Kinase-like_dom_sf"/>
</dbReference>
<evidence type="ECO:0000256" key="2">
    <source>
        <dbReference type="ARBA" id="ARBA00011245"/>
    </source>
</evidence>
<comment type="caution">
    <text evidence="18">The sequence shown here is derived from an EMBL/GenBank/DDBJ whole genome shotgun (WGS) entry which is preliminary data.</text>
</comment>
<dbReference type="GO" id="GO:0005524">
    <property type="term" value="F:ATP binding"/>
    <property type="evidence" value="ECO:0007669"/>
    <property type="project" value="UniProtKB-UniRule"/>
</dbReference>
<evidence type="ECO:0000256" key="6">
    <source>
        <dbReference type="ARBA" id="ARBA00022723"/>
    </source>
</evidence>
<dbReference type="GO" id="GO:0046872">
    <property type="term" value="F:metal ion binding"/>
    <property type="evidence" value="ECO:0007669"/>
    <property type="project" value="UniProtKB-KW"/>
</dbReference>
<comment type="subunit">
    <text evidence="2">Monomer.</text>
</comment>
<evidence type="ECO:0000256" key="12">
    <source>
        <dbReference type="ARBA" id="ARBA00024334"/>
    </source>
</evidence>
<dbReference type="GO" id="GO:0005737">
    <property type="term" value="C:cytoplasm"/>
    <property type="evidence" value="ECO:0007669"/>
    <property type="project" value="TreeGrafter"/>
</dbReference>
<evidence type="ECO:0000256" key="9">
    <source>
        <dbReference type="ARBA" id="ARBA00022777"/>
    </source>
</evidence>
<comment type="similarity">
    <text evidence="12">Belongs to the protein kinase superfamily. Ser/Thr protein kinase family. CDPK subfamily.</text>
</comment>
<keyword evidence="6" id="KW-0479">Metal-binding</keyword>
<dbReference type="InterPro" id="IPR008271">
    <property type="entry name" value="Ser/Thr_kinase_AS"/>
</dbReference>
<dbReference type="PANTHER" id="PTHR24346:SF82">
    <property type="entry name" value="KP78A-RELATED"/>
    <property type="match status" value="1"/>
</dbReference>
<dbReference type="GO" id="GO:0035556">
    <property type="term" value="P:intracellular signal transduction"/>
    <property type="evidence" value="ECO:0007669"/>
    <property type="project" value="TreeGrafter"/>
</dbReference>
<organism evidence="18 19">
    <name type="scientific">Stentor coeruleus</name>
    <dbReference type="NCBI Taxonomy" id="5963"/>
    <lineage>
        <taxon>Eukaryota</taxon>
        <taxon>Sar</taxon>
        <taxon>Alveolata</taxon>
        <taxon>Ciliophora</taxon>
        <taxon>Postciliodesmatophora</taxon>
        <taxon>Heterotrichea</taxon>
        <taxon>Heterotrichida</taxon>
        <taxon>Stentoridae</taxon>
        <taxon>Stentor</taxon>
    </lineage>
</organism>
<dbReference type="Pfam" id="PF00069">
    <property type="entry name" value="Pkinase"/>
    <property type="match status" value="1"/>
</dbReference>
<evidence type="ECO:0000256" key="16">
    <source>
        <dbReference type="RuleBase" id="RU000304"/>
    </source>
</evidence>
<name>A0A1R2B162_9CILI</name>
<evidence type="ECO:0000256" key="15">
    <source>
        <dbReference type="PROSITE-ProRule" id="PRU10141"/>
    </source>
</evidence>
<evidence type="ECO:0000256" key="4">
    <source>
        <dbReference type="ARBA" id="ARBA00022527"/>
    </source>
</evidence>
<evidence type="ECO:0000256" key="8">
    <source>
        <dbReference type="ARBA" id="ARBA00022741"/>
    </source>
</evidence>
<dbReference type="AlphaFoldDB" id="A0A1R2B162"/>
<dbReference type="PROSITE" id="PS50011">
    <property type="entry name" value="PROTEIN_KINASE_DOM"/>
    <property type="match status" value="1"/>
</dbReference>
<dbReference type="PROSITE" id="PS00108">
    <property type="entry name" value="PROTEIN_KINASE_ST"/>
    <property type="match status" value="1"/>
</dbReference>
<protein>
    <recommendedName>
        <fullName evidence="3">non-specific serine/threonine protein kinase</fullName>
        <ecNumber evidence="3">2.7.11.1</ecNumber>
    </recommendedName>
</protein>
<dbReference type="InterPro" id="IPR000719">
    <property type="entry name" value="Prot_kinase_dom"/>
</dbReference>
<keyword evidence="5" id="KW-0808">Transferase</keyword>
<keyword evidence="9" id="KW-0418">Kinase</keyword>
<dbReference type="InterPro" id="IPR017441">
    <property type="entry name" value="Protein_kinase_ATP_BS"/>
</dbReference>
<dbReference type="PANTHER" id="PTHR24346">
    <property type="entry name" value="MAP/MICROTUBULE AFFINITY-REGULATING KINASE"/>
    <property type="match status" value="1"/>
</dbReference>
<dbReference type="FunFam" id="3.30.200.20:FF:000315">
    <property type="entry name" value="Calcium-dependent protein kinase 3"/>
    <property type="match status" value="1"/>
</dbReference>
<feature type="domain" description="Protein kinase" evidence="17">
    <location>
        <begin position="46"/>
        <end position="293"/>
    </location>
</feature>
<keyword evidence="7" id="KW-0677">Repeat</keyword>
<evidence type="ECO:0000256" key="13">
    <source>
        <dbReference type="ARBA" id="ARBA00047899"/>
    </source>
</evidence>
<evidence type="ECO:0000256" key="3">
    <source>
        <dbReference type="ARBA" id="ARBA00012513"/>
    </source>
</evidence>
<evidence type="ECO:0000256" key="14">
    <source>
        <dbReference type="ARBA" id="ARBA00048679"/>
    </source>
</evidence>
<keyword evidence="11 15" id="KW-0067">ATP-binding</keyword>
<keyword evidence="4 16" id="KW-0723">Serine/threonine-protein kinase</keyword>
<reference evidence="18 19" key="1">
    <citation type="submission" date="2016-11" db="EMBL/GenBank/DDBJ databases">
        <title>The macronuclear genome of Stentor coeruleus: a giant cell with tiny introns.</title>
        <authorList>
            <person name="Slabodnick M."/>
            <person name="Ruby J.G."/>
            <person name="Reiff S.B."/>
            <person name="Swart E.C."/>
            <person name="Gosai S."/>
            <person name="Prabakaran S."/>
            <person name="Witkowska E."/>
            <person name="Larue G.E."/>
            <person name="Fisher S."/>
            <person name="Freeman R.M."/>
            <person name="Gunawardena J."/>
            <person name="Chu W."/>
            <person name="Stover N.A."/>
            <person name="Gregory B.D."/>
            <person name="Nowacki M."/>
            <person name="Derisi J."/>
            <person name="Roy S.W."/>
            <person name="Marshall W.F."/>
            <person name="Sood P."/>
        </authorList>
    </citation>
    <scope>NUCLEOTIDE SEQUENCE [LARGE SCALE GENOMIC DNA]</scope>
    <source>
        <strain evidence="18">WM001</strain>
    </source>
</reference>
<dbReference type="FunFam" id="1.10.510.10:FF:000571">
    <property type="entry name" value="Maternal embryonic leucine zipper kinase"/>
    <property type="match status" value="1"/>
</dbReference>
<evidence type="ECO:0000256" key="5">
    <source>
        <dbReference type="ARBA" id="ARBA00022679"/>
    </source>
</evidence>
<evidence type="ECO:0000256" key="7">
    <source>
        <dbReference type="ARBA" id="ARBA00022737"/>
    </source>
</evidence>
<keyword evidence="8 15" id="KW-0547">Nucleotide-binding</keyword>
<dbReference type="SMART" id="SM00220">
    <property type="entry name" value="S_TKc"/>
    <property type="match status" value="1"/>
</dbReference>
<evidence type="ECO:0000256" key="10">
    <source>
        <dbReference type="ARBA" id="ARBA00022837"/>
    </source>
</evidence>
<evidence type="ECO:0000256" key="11">
    <source>
        <dbReference type="ARBA" id="ARBA00022840"/>
    </source>
</evidence>
<gene>
    <name evidence="18" type="ORF">SteCoe_31463</name>
</gene>
<evidence type="ECO:0000259" key="17">
    <source>
        <dbReference type="PROSITE" id="PS50011"/>
    </source>
</evidence>
<sequence length="309" mass="35435">MLRYYNGRVRSKSSTPILQASIKKIGQNYLPVVQSRDEFSFGLEDYEIIRVLGKGSYAVVRLAKHKTQNIKVAIKTYDKATPQVLRNVRNEVKVLKYLDHPNIVKVLDVRQESQAVHIILEYALGSSLESFIKSRAIDLNEISKIFKQILSTVNYCHNMGVVHRDLKLTNIIIDPAKRIKIIDFGFSTITNGGLLKMFCGTPEYMAPELVSQKPYLGHKTDMWSLGVILYYMLTKTYPFVGRNEREILRKIALVGMQSLMKVPNEAVGLIKKLLAIDPNNRSFAHEALNDPWLNMSKYQAVFYEKSYER</sequence>
<dbReference type="GO" id="GO:0004674">
    <property type="term" value="F:protein serine/threonine kinase activity"/>
    <property type="evidence" value="ECO:0007669"/>
    <property type="project" value="UniProtKB-KW"/>
</dbReference>
<dbReference type="Gene3D" id="1.10.510.10">
    <property type="entry name" value="Transferase(Phosphotransferase) domain 1"/>
    <property type="match status" value="1"/>
</dbReference>
<feature type="binding site" evidence="15">
    <location>
        <position position="75"/>
    </location>
    <ligand>
        <name>ATP</name>
        <dbReference type="ChEBI" id="CHEBI:30616"/>
    </ligand>
</feature>
<comment type="catalytic activity">
    <reaction evidence="14">
        <text>L-seryl-[protein] + ATP = O-phospho-L-seryl-[protein] + ADP + H(+)</text>
        <dbReference type="Rhea" id="RHEA:17989"/>
        <dbReference type="Rhea" id="RHEA-COMP:9863"/>
        <dbReference type="Rhea" id="RHEA-COMP:11604"/>
        <dbReference type="ChEBI" id="CHEBI:15378"/>
        <dbReference type="ChEBI" id="CHEBI:29999"/>
        <dbReference type="ChEBI" id="CHEBI:30616"/>
        <dbReference type="ChEBI" id="CHEBI:83421"/>
        <dbReference type="ChEBI" id="CHEBI:456216"/>
        <dbReference type="EC" id="2.7.11.1"/>
    </reaction>
</comment>
<dbReference type="EMBL" id="MPUH01001078">
    <property type="protein sequence ID" value="OMJ70533.1"/>
    <property type="molecule type" value="Genomic_DNA"/>
</dbReference>
<accession>A0A1R2B162</accession>
<keyword evidence="10" id="KW-0106">Calcium</keyword>
<keyword evidence="19" id="KW-1185">Reference proteome</keyword>
<comment type="catalytic activity">
    <reaction evidence="13">
        <text>L-threonyl-[protein] + ATP = O-phospho-L-threonyl-[protein] + ADP + H(+)</text>
        <dbReference type="Rhea" id="RHEA:46608"/>
        <dbReference type="Rhea" id="RHEA-COMP:11060"/>
        <dbReference type="Rhea" id="RHEA-COMP:11605"/>
        <dbReference type="ChEBI" id="CHEBI:15378"/>
        <dbReference type="ChEBI" id="CHEBI:30013"/>
        <dbReference type="ChEBI" id="CHEBI:30616"/>
        <dbReference type="ChEBI" id="CHEBI:61977"/>
        <dbReference type="ChEBI" id="CHEBI:456216"/>
        <dbReference type="EC" id="2.7.11.1"/>
    </reaction>
</comment>
<evidence type="ECO:0000256" key="1">
    <source>
        <dbReference type="ARBA" id="ARBA00001946"/>
    </source>
</evidence>